<dbReference type="GeneID" id="136087196"/>
<evidence type="ECO:0000313" key="2">
    <source>
        <dbReference type="Proteomes" id="UP001652625"/>
    </source>
</evidence>
<dbReference type="InterPro" id="IPR052717">
    <property type="entry name" value="Vacuolar_transposase_reg"/>
</dbReference>
<gene>
    <name evidence="3" type="primary">LOC136087196</name>
</gene>
<accession>A0ABM4CUY4</accession>
<dbReference type="Proteomes" id="UP001652625">
    <property type="component" value="Chromosome 11"/>
</dbReference>
<name>A0ABM4CUY4_HYDVU</name>
<dbReference type="SUPFAM" id="SSF53098">
    <property type="entry name" value="Ribonuclease H-like"/>
    <property type="match status" value="1"/>
</dbReference>
<dbReference type="PANTHER" id="PTHR46169">
    <property type="entry name" value="DNA REPLICATION-RELATED ELEMENT FACTOR, ISOFORM A"/>
    <property type="match status" value="1"/>
</dbReference>
<keyword evidence="2" id="KW-1185">Reference proteome</keyword>
<protein>
    <submittedName>
        <fullName evidence="3">Uncharacterized protein LOC136087196</fullName>
    </submittedName>
</protein>
<sequence length="438" mass="48612">MLSNSLLERVYNETSTTVKELVGTALSVAILCDGWSNIRNEGIINFVVTVPQPIFWTSIETGAESHTGEYMANIVKKIICDVGPMKVLGVCTDNAANMKKAWQLIVTEFPHIYPYGCLAHTLNLVFTDASNLKSIADSQRNCTMVVKGIKNSQILSALLKQHQQKSGQIIQQSLKLPVTTRWASIIHCMESLHNNRLALRGLAIDNEAKSFAKPIQNLLLSEVFWDKVGGFIKLLKPIAIAIAAIEGDKLSLSIVAKTFSDLEKSFQDNILCSPILKSEENAMMEIIAKRRLFHIRNIHLAANLVDPRYKGCHISGDEMIDAIETLHKLGIMDSSIKECDDKILGEIADYRSNKGLFAKPFIWASVKHSSPVSWWKGICCSCAPILSNIAKSSTSQSQEFFLENGTSQSLESEVSSDSEEYGFDFTIEDLNEQESVFC</sequence>
<organism evidence="2 3">
    <name type="scientific">Hydra vulgaris</name>
    <name type="common">Hydra</name>
    <name type="synonym">Hydra attenuata</name>
    <dbReference type="NCBI Taxonomy" id="6087"/>
    <lineage>
        <taxon>Eukaryota</taxon>
        <taxon>Metazoa</taxon>
        <taxon>Cnidaria</taxon>
        <taxon>Hydrozoa</taxon>
        <taxon>Hydroidolina</taxon>
        <taxon>Anthoathecata</taxon>
        <taxon>Aplanulata</taxon>
        <taxon>Hydridae</taxon>
        <taxon>Hydra</taxon>
    </lineage>
</organism>
<dbReference type="RefSeq" id="XP_065665758.1">
    <property type="nucleotide sequence ID" value="XM_065809686.1"/>
</dbReference>
<evidence type="ECO:0000259" key="1">
    <source>
        <dbReference type="Pfam" id="PF04937"/>
    </source>
</evidence>
<feature type="domain" description="DUF659" evidence="1">
    <location>
        <begin position="2"/>
        <end position="137"/>
    </location>
</feature>
<dbReference type="Pfam" id="PF04937">
    <property type="entry name" value="DUF659"/>
    <property type="match status" value="1"/>
</dbReference>
<dbReference type="InterPro" id="IPR007021">
    <property type="entry name" value="DUF659"/>
</dbReference>
<proteinExistence type="predicted"/>
<reference evidence="3" key="1">
    <citation type="submission" date="2025-08" db="UniProtKB">
        <authorList>
            <consortium name="RefSeq"/>
        </authorList>
    </citation>
    <scope>IDENTIFICATION</scope>
</reference>
<dbReference type="PANTHER" id="PTHR46169:SF29">
    <property type="entry name" value="DNA REPLICATION-RELATED ELEMENT FACTOR, ISOFORM A"/>
    <property type="match status" value="1"/>
</dbReference>
<dbReference type="InterPro" id="IPR012337">
    <property type="entry name" value="RNaseH-like_sf"/>
</dbReference>
<evidence type="ECO:0000313" key="3">
    <source>
        <dbReference type="RefSeq" id="XP_065665758.1"/>
    </source>
</evidence>